<dbReference type="EMBL" id="GBIH01002559">
    <property type="protein sequence ID" value="JAC92151.1"/>
    <property type="molecule type" value="mRNA"/>
</dbReference>
<dbReference type="Pfam" id="PF00078">
    <property type="entry name" value="RVT_1"/>
    <property type="match status" value="1"/>
</dbReference>
<dbReference type="InterPro" id="IPR043502">
    <property type="entry name" value="DNA/RNA_pol_sf"/>
</dbReference>
<sequence length="389" mass="45252">LVHIYNLCISTGTFPDKMKVAKVTALYKKGDRLDIKNYRPISILPIFSKCLEKVILNQISSFCAKYQLITKAQYGFQKNKSVELALLEQKEYILQNFEQKLLTLGIFVDFTQAFDHIDHNILVKKLERYGIRGLPLEFIKSYLGRRRQFVFLNGLTSKSKEIISGVPQGSILGPLLFNLYVNDIIHICQQAKFIIYADDTSIFLSSSSYAEITNMANDVLRKLSSWSKQNRLKVNSNKTKAVFFYTRGTPIPLHHNIAFNHTNIEVLDTIKVLGTYFSSNMQWDEHVNFVLLKLSQIAGILNRNRYILPESVKLLIYNTLFVSHINYCHLVWGTTTESNLHKLHLMQKRMIRVIANVSYTEHTDYLFKKYNIPKVHDIYRRRLIARFLL</sequence>
<proteinExistence type="evidence at transcript level"/>
<name>A0A090X7Q3_IXORI</name>
<organism evidence="2">
    <name type="scientific">Ixodes ricinus</name>
    <name type="common">Common tick</name>
    <name type="synonym">Acarus ricinus</name>
    <dbReference type="NCBI Taxonomy" id="34613"/>
    <lineage>
        <taxon>Eukaryota</taxon>
        <taxon>Metazoa</taxon>
        <taxon>Ecdysozoa</taxon>
        <taxon>Arthropoda</taxon>
        <taxon>Chelicerata</taxon>
        <taxon>Arachnida</taxon>
        <taxon>Acari</taxon>
        <taxon>Parasitiformes</taxon>
        <taxon>Ixodida</taxon>
        <taxon>Ixodoidea</taxon>
        <taxon>Ixodidae</taxon>
        <taxon>Ixodinae</taxon>
        <taxon>Ixodes</taxon>
    </lineage>
</organism>
<feature type="non-terminal residue" evidence="2">
    <location>
        <position position="1"/>
    </location>
</feature>
<accession>A0A090X7Q3</accession>
<dbReference type="InterPro" id="IPR000477">
    <property type="entry name" value="RT_dom"/>
</dbReference>
<dbReference type="SUPFAM" id="SSF56672">
    <property type="entry name" value="DNA/RNA polymerases"/>
    <property type="match status" value="1"/>
</dbReference>
<evidence type="ECO:0000313" key="2">
    <source>
        <dbReference type="EMBL" id="JAC92151.1"/>
    </source>
</evidence>
<dbReference type="GO" id="GO:0071897">
    <property type="term" value="P:DNA biosynthetic process"/>
    <property type="evidence" value="ECO:0007669"/>
    <property type="project" value="UniProtKB-ARBA"/>
</dbReference>
<evidence type="ECO:0000259" key="1">
    <source>
        <dbReference type="PROSITE" id="PS50878"/>
    </source>
</evidence>
<protein>
    <submittedName>
        <fullName evidence="2">Putative tick transposon</fullName>
    </submittedName>
</protein>
<dbReference type="CDD" id="cd01650">
    <property type="entry name" value="RT_nLTR_like"/>
    <property type="match status" value="1"/>
</dbReference>
<dbReference type="AlphaFoldDB" id="A0A090X7Q3"/>
<dbReference type="PANTHER" id="PTHR33332">
    <property type="entry name" value="REVERSE TRANSCRIPTASE DOMAIN-CONTAINING PROTEIN"/>
    <property type="match status" value="1"/>
</dbReference>
<feature type="domain" description="Reverse transcriptase" evidence="1">
    <location>
        <begin position="7"/>
        <end position="264"/>
    </location>
</feature>
<dbReference type="PROSITE" id="PS50878">
    <property type="entry name" value="RT_POL"/>
    <property type="match status" value="1"/>
</dbReference>
<reference evidence="2" key="1">
    <citation type="journal article" date="2015" name="PLoS Negl. Trop. Dis.">
        <title>Deep Sequencing Analysis of the Ixodes ricinus Haemocytome.</title>
        <authorList>
            <person name="Kotsyfakis M."/>
            <person name="Kopacek P."/>
            <person name="Franta Z."/>
            <person name="Pedra J.H."/>
            <person name="Ribeiro J.M."/>
        </authorList>
    </citation>
    <scope>NUCLEOTIDE SEQUENCE</scope>
</reference>